<keyword evidence="1" id="KW-0472">Membrane</keyword>
<reference evidence="3 4" key="1">
    <citation type="journal article" date="2018" name="Elife">
        <title>Discovery and characterization of a prevalent human gut bacterial enzyme sufficient for the inactivation of a family of plant toxins.</title>
        <authorList>
            <person name="Koppel N."/>
            <person name="Bisanz J.E."/>
            <person name="Pandelia M.E."/>
            <person name="Turnbaugh P.J."/>
            <person name="Balskus E.P."/>
        </authorList>
    </citation>
    <scope>NUCLEOTIDE SEQUENCE [LARGE SCALE GENOMIC DNA]</scope>
    <source>
        <strain evidence="4">anaerobia AP69FAA</strain>
    </source>
</reference>
<protein>
    <submittedName>
        <fullName evidence="3">Pilus assembly protein TadE</fullName>
    </submittedName>
</protein>
<evidence type="ECO:0000259" key="2">
    <source>
        <dbReference type="Pfam" id="PF07811"/>
    </source>
</evidence>
<evidence type="ECO:0000313" key="4">
    <source>
        <dbReference type="Proteomes" id="UP000253792"/>
    </source>
</evidence>
<dbReference type="RefSeq" id="WP_114614593.1">
    <property type="nucleotide sequence ID" value="NZ_PPTP01000001.1"/>
</dbReference>
<dbReference type="OrthoDB" id="3199458at2"/>
<feature type="domain" description="TadE-like" evidence="2">
    <location>
        <begin position="15"/>
        <end position="52"/>
    </location>
</feature>
<accession>A0A369LCJ2</accession>
<dbReference type="AlphaFoldDB" id="A0A369LCJ2"/>
<dbReference type="InterPro" id="IPR012495">
    <property type="entry name" value="TadE-like_dom"/>
</dbReference>
<keyword evidence="1" id="KW-0812">Transmembrane</keyword>
<evidence type="ECO:0000313" key="3">
    <source>
        <dbReference type="EMBL" id="RDB57363.1"/>
    </source>
</evidence>
<evidence type="ECO:0000256" key="1">
    <source>
        <dbReference type="SAM" id="Phobius"/>
    </source>
</evidence>
<keyword evidence="1" id="KW-1133">Transmembrane helix</keyword>
<feature type="transmembrane region" description="Helical" evidence="1">
    <location>
        <begin position="21"/>
        <end position="43"/>
    </location>
</feature>
<dbReference type="Proteomes" id="UP000253792">
    <property type="component" value="Unassembled WGS sequence"/>
</dbReference>
<dbReference type="EMBL" id="PPTP01000001">
    <property type="protein sequence ID" value="RDB57363.1"/>
    <property type="molecule type" value="Genomic_DNA"/>
</dbReference>
<proteinExistence type="predicted"/>
<sequence>MPTRSARRAPCRLAGQGSVEFILVMPVLLAFLFAIGSFAMLSYQNTVIQHSLATLADSLPAGWQERDRDELVRDLVCSGTDLERDRLTVTNAKVKATTSGVVNDGDSIANELGASTLRTETRRVTVEADVAYEYNDPLSLGRKTVLTRRVSHSYTTYTDWEVL</sequence>
<comment type="caution">
    <text evidence="3">The sequence shown here is derived from an EMBL/GenBank/DDBJ whole genome shotgun (WGS) entry which is preliminary data.</text>
</comment>
<dbReference type="Pfam" id="PF07811">
    <property type="entry name" value="TadE"/>
    <property type="match status" value="1"/>
</dbReference>
<name>A0A369LCJ2_9ACTN</name>
<organism evidence="3 4">
    <name type="scientific">Senegalimassilia anaerobia</name>
    <dbReference type="NCBI Taxonomy" id="1473216"/>
    <lineage>
        <taxon>Bacteria</taxon>
        <taxon>Bacillati</taxon>
        <taxon>Actinomycetota</taxon>
        <taxon>Coriobacteriia</taxon>
        <taxon>Coriobacteriales</taxon>
        <taxon>Coriobacteriaceae</taxon>
        <taxon>Senegalimassilia</taxon>
    </lineage>
</organism>
<gene>
    <name evidence="3" type="ORF">C1880_00600</name>
</gene>
<keyword evidence="4" id="KW-1185">Reference proteome</keyword>